<dbReference type="EMBL" id="JACIDS010000001">
    <property type="protein sequence ID" value="MBB3929819.1"/>
    <property type="molecule type" value="Genomic_DNA"/>
</dbReference>
<dbReference type="PANTHER" id="PTHR43880">
    <property type="entry name" value="ALCOHOL DEHYDROGENASE"/>
    <property type="match status" value="1"/>
</dbReference>
<dbReference type="InterPro" id="IPR011032">
    <property type="entry name" value="GroES-like_sf"/>
</dbReference>
<dbReference type="PROSITE" id="PS00059">
    <property type="entry name" value="ADH_ZINC"/>
    <property type="match status" value="1"/>
</dbReference>
<keyword evidence="3 6" id="KW-0862">Zinc</keyword>
<evidence type="ECO:0000313" key="9">
    <source>
        <dbReference type="Proteomes" id="UP000553963"/>
    </source>
</evidence>
<dbReference type="Pfam" id="PF00107">
    <property type="entry name" value="ADH_zinc_N"/>
    <property type="match status" value="1"/>
</dbReference>
<dbReference type="InterPro" id="IPR036291">
    <property type="entry name" value="NAD(P)-bd_dom_sf"/>
</dbReference>
<dbReference type="SUPFAM" id="SSF50129">
    <property type="entry name" value="GroES-like"/>
    <property type="match status" value="1"/>
</dbReference>
<dbReference type="InterPro" id="IPR013154">
    <property type="entry name" value="ADH-like_N"/>
</dbReference>
<evidence type="ECO:0000256" key="2">
    <source>
        <dbReference type="ARBA" id="ARBA00022723"/>
    </source>
</evidence>
<evidence type="ECO:0000256" key="1">
    <source>
        <dbReference type="ARBA" id="ARBA00001947"/>
    </source>
</evidence>
<dbReference type="GO" id="GO:0046294">
    <property type="term" value="P:formaldehyde catabolic process"/>
    <property type="evidence" value="ECO:0007669"/>
    <property type="project" value="TreeGrafter"/>
</dbReference>
<name>A0A840AHJ9_9HYPH</name>
<evidence type="ECO:0000256" key="4">
    <source>
        <dbReference type="ARBA" id="ARBA00023002"/>
    </source>
</evidence>
<gene>
    <name evidence="8" type="ORF">GGR25_000838</name>
</gene>
<keyword evidence="4 8" id="KW-0560">Oxidoreductase</keyword>
<evidence type="ECO:0000256" key="3">
    <source>
        <dbReference type="ARBA" id="ARBA00022833"/>
    </source>
</evidence>
<dbReference type="GO" id="GO:0004022">
    <property type="term" value="F:alcohol dehydrogenase (NAD+) activity"/>
    <property type="evidence" value="ECO:0007669"/>
    <property type="project" value="UniProtKB-EC"/>
</dbReference>
<keyword evidence="9" id="KW-1185">Reference proteome</keyword>
<dbReference type="EC" id="1.1.1.284" evidence="8"/>
<comment type="cofactor">
    <cofactor evidence="1 6">
        <name>Zn(2+)</name>
        <dbReference type="ChEBI" id="CHEBI:29105"/>
    </cofactor>
</comment>
<dbReference type="Gene3D" id="3.90.180.10">
    <property type="entry name" value="Medium-chain alcohol dehydrogenases, catalytic domain"/>
    <property type="match status" value="1"/>
</dbReference>
<feature type="domain" description="Enoyl reductase (ER)" evidence="7">
    <location>
        <begin position="16"/>
        <end position="359"/>
    </location>
</feature>
<keyword evidence="2 6" id="KW-0479">Metal-binding</keyword>
<protein>
    <submittedName>
        <fullName evidence="8">S-(Hydroxymethyl)glutathione dehydrogenase/alcohol dehydrogenase</fullName>
        <ecNumber evidence="8">1.1.1.1</ecNumber>
        <ecNumber evidence="8">1.1.1.284</ecNumber>
    </submittedName>
</protein>
<comment type="caution">
    <text evidence="8">The sequence shown here is derived from an EMBL/GenBank/DDBJ whole genome shotgun (WGS) entry which is preliminary data.</text>
</comment>
<dbReference type="InterPro" id="IPR002328">
    <property type="entry name" value="ADH_Zn_CS"/>
</dbReference>
<organism evidence="8 9">
    <name type="scientific">Kaistia hirudinis</name>
    <dbReference type="NCBI Taxonomy" id="1293440"/>
    <lineage>
        <taxon>Bacteria</taxon>
        <taxon>Pseudomonadati</taxon>
        <taxon>Pseudomonadota</taxon>
        <taxon>Alphaproteobacteria</taxon>
        <taxon>Hyphomicrobiales</taxon>
        <taxon>Kaistiaceae</taxon>
        <taxon>Kaistia</taxon>
    </lineage>
</organism>
<dbReference type="GO" id="GO:0051903">
    <property type="term" value="F:S-(hydroxymethyl)glutathione dehydrogenase [NAD(P)+] activity"/>
    <property type="evidence" value="ECO:0007669"/>
    <property type="project" value="UniProtKB-EC"/>
</dbReference>
<dbReference type="InterPro" id="IPR020843">
    <property type="entry name" value="ER"/>
</dbReference>
<dbReference type="AlphaFoldDB" id="A0A840AHJ9"/>
<sequence>MIAHEDQPALVLHALGETPRIERVSISPPGRGEVLVRIMASGVCHTDIGYVQYARTTPVVLGHEGAGVVAALGEGVSHVAIGDHVAINWQAKCGVCRNCVSGRRQFCEGVLGTSEPRVHLDGKPLAVMLNAGTFCPYAVVPASGAVPIRKDMPFAVAALLGCAVATGVGAAMFSAKVQAGDDVVIIGCGGVGLNTLQGARLANARVIVAVDRDPEKLALAARLGATHVVDSAKEPVFDAVMQATDGRGADHVFELVGRTDLMVEGLGLLARGGRLTLVGAAGRQDEMTFKPRGFMSKQQTICGCIYGDVQPERDLPLLADWYADGRLELDALHTDTIELKDLPAMFEPGYRPHGIRTVVSLEGLA</sequence>
<dbReference type="Proteomes" id="UP000553963">
    <property type="component" value="Unassembled WGS sequence"/>
</dbReference>
<dbReference type="RefSeq" id="WP_183397438.1">
    <property type="nucleotide sequence ID" value="NZ_JACIDS010000001.1"/>
</dbReference>
<dbReference type="Gene3D" id="3.40.50.720">
    <property type="entry name" value="NAD(P)-binding Rossmann-like Domain"/>
    <property type="match status" value="1"/>
</dbReference>
<dbReference type="EC" id="1.1.1.1" evidence="8"/>
<evidence type="ECO:0000313" key="8">
    <source>
        <dbReference type="EMBL" id="MBB3929819.1"/>
    </source>
</evidence>
<dbReference type="GO" id="GO:0008270">
    <property type="term" value="F:zinc ion binding"/>
    <property type="evidence" value="ECO:0007669"/>
    <property type="project" value="InterPro"/>
</dbReference>
<keyword evidence="5" id="KW-0520">NAD</keyword>
<dbReference type="FunFam" id="3.40.50.720:FF:000003">
    <property type="entry name" value="S-(hydroxymethyl)glutathione dehydrogenase"/>
    <property type="match status" value="1"/>
</dbReference>
<dbReference type="SMART" id="SM00829">
    <property type="entry name" value="PKS_ER"/>
    <property type="match status" value="1"/>
</dbReference>
<dbReference type="InterPro" id="IPR013149">
    <property type="entry name" value="ADH-like_C"/>
</dbReference>
<dbReference type="SUPFAM" id="SSF51735">
    <property type="entry name" value="NAD(P)-binding Rossmann-fold domains"/>
    <property type="match status" value="1"/>
</dbReference>
<evidence type="ECO:0000256" key="6">
    <source>
        <dbReference type="RuleBase" id="RU361277"/>
    </source>
</evidence>
<dbReference type="Pfam" id="PF08240">
    <property type="entry name" value="ADH_N"/>
    <property type="match status" value="1"/>
</dbReference>
<comment type="similarity">
    <text evidence="6">Belongs to the zinc-containing alcohol dehydrogenase family.</text>
</comment>
<dbReference type="PANTHER" id="PTHR43880:SF12">
    <property type="entry name" value="ALCOHOL DEHYDROGENASE CLASS-3"/>
    <property type="match status" value="1"/>
</dbReference>
<proteinExistence type="inferred from homology"/>
<evidence type="ECO:0000256" key="5">
    <source>
        <dbReference type="ARBA" id="ARBA00023027"/>
    </source>
</evidence>
<accession>A0A840AHJ9</accession>
<dbReference type="GO" id="GO:0005829">
    <property type="term" value="C:cytosol"/>
    <property type="evidence" value="ECO:0007669"/>
    <property type="project" value="TreeGrafter"/>
</dbReference>
<reference evidence="8 9" key="1">
    <citation type="submission" date="2020-08" db="EMBL/GenBank/DDBJ databases">
        <title>Genomic Encyclopedia of Type Strains, Phase IV (KMG-IV): sequencing the most valuable type-strain genomes for metagenomic binning, comparative biology and taxonomic classification.</title>
        <authorList>
            <person name="Goeker M."/>
        </authorList>
    </citation>
    <scope>NUCLEOTIDE SEQUENCE [LARGE SCALE GENOMIC DNA]</scope>
    <source>
        <strain evidence="8 9">DSM 25966</strain>
    </source>
</reference>
<evidence type="ECO:0000259" key="7">
    <source>
        <dbReference type="SMART" id="SM00829"/>
    </source>
</evidence>